<gene>
    <name evidence="1" type="ORF">ACFS1K_13390</name>
</gene>
<dbReference type="EMBL" id="JBHUOK010000030">
    <property type="protein sequence ID" value="MFD2790762.1"/>
    <property type="molecule type" value="Genomic_DNA"/>
</dbReference>
<dbReference type="Proteomes" id="UP001597532">
    <property type="component" value="Unassembled WGS sequence"/>
</dbReference>
<accession>A0ABW5VIH9</accession>
<keyword evidence="2" id="KW-1185">Reference proteome</keyword>
<protein>
    <submittedName>
        <fullName evidence="1">Uncharacterized protein</fullName>
    </submittedName>
</protein>
<evidence type="ECO:0000313" key="1">
    <source>
        <dbReference type="EMBL" id="MFD2790762.1"/>
    </source>
</evidence>
<proteinExistence type="predicted"/>
<organism evidence="1 2">
    <name type="scientific">Arenibacter antarcticus</name>
    <dbReference type="NCBI Taxonomy" id="2040469"/>
    <lineage>
        <taxon>Bacteria</taxon>
        <taxon>Pseudomonadati</taxon>
        <taxon>Bacteroidota</taxon>
        <taxon>Flavobacteriia</taxon>
        <taxon>Flavobacteriales</taxon>
        <taxon>Flavobacteriaceae</taxon>
        <taxon>Arenibacter</taxon>
    </lineage>
</organism>
<dbReference type="RefSeq" id="WP_377974041.1">
    <property type="nucleotide sequence ID" value="NZ_JBHUOK010000030.1"/>
</dbReference>
<name>A0ABW5VIH9_9FLAO</name>
<comment type="caution">
    <text evidence="1">The sequence shown here is derived from an EMBL/GenBank/DDBJ whole genome shotgun (WGS) entry which is preliminary data.</text>
</comment>
<reference evidence="2" key="1">
    <citation type="journal article" date="2019" name="Int. J. Syst. Evol. Microbiol.">
        <title>The Global Catalogue of Microorganisms (GCM) 10K type strain sequencing project: providing services to taxonomists for standard genome sequencing and annotation.</title>
        <authorList>
            <consortium name="The Broad Institute Genomics Platform"/>
            <consortium name="The Broad Institute Genome Sequencing Center for Infectious Disease"/>
            <person name="Wu L."/>
            <person name="Ma J."/>
        </authorList>
    </citation>
    <scope>NUCLEOTIDE SEQUENCE [LARGE SCALE GENOMIC DNA]</scope>
    <source>
        <strain evidence="2">KCTC 52924</strain>
    </source>
</reference>
<evidence type="ECO:0000313" key="2">
    <source>
        <dbReference type="Proteomes" id="UP001597532"/>
    </source>
</evidence>
<sequence>MSRTNFQQKMLSKEILIRGEKLFCEGAHKVPYLYGFKSKTVELHTEKL</sequence>